<evidence type="ECO:0000259" key="2">
    <source>
        <dbReference type="PROSITE" id="PS51724"/>
    </source>
</evidence>
<dbReference type="InterPro" id="IPR036680">
    <property type="entry name" value="SPOR-like_sf"/>
</dbReference>
<dbReference type="EMBL" id="JAFKGL010000022">
    <property type="protein sequence ID" value="MBN9413398.1"/>
    <property type="molecule type" value="Genomic_DNA"/>
</dbReference>
<proteinExistence type="predicted"/>
<evidence type="ECO:0000313" key="4">
    <source>
        <dbReference type="Proteomes" id="UP000664414"/>
    </source>
</evidence>
<keyword evidence="1" id="KW-0472">Membrane</keyword>
<dbReference type="AlphaFoldDB" id="A0A8J7PYK7"/>
<reference evidence="3" key="1">
    <citation type="submission" date="2021-02" db="EMBL/GenBank/DDBJ databases">
        <title>Thiocyanate and organic carbon inputs drive convergent selection for specific autotrophic Afipia and Thiobacillus strains within complex microbiomes.</title>
        <authorList>
            <person name="Huddy R.J."/>
            <person name="Sachdeva R."/>
            <person name="Kadzinga F."/>
            <person name="Kantor R.S."/>
            <person name="Harrison S.T.L."/>
            <person name="Banfield J.F."/>
        </authorList>
    </citation>
    <scope>NUCLEOTIDE SEQUENCE</scope>
    <source>
        <strain evidence="3">SCN18_10_11_15_R4_P_38_20</strain>
    </source>
</reference>
<name>A0A8J7PYK7_9PROT</name>
<accession>A0A8J7PYK7</accession>
<feature type="transmembrane region" description="Helical" evidence="1">
    <location>
        <begin position="28"/>
        <end position="48"/>
    </location>
</feature>
<organism evidence="3 4">
    <name type="scientific">Candidatus Paracaedimonas acanthamoebae</name>
    <dbReference type="NCBI Taxonomy" id="244581"/>
    <lineage>
        <taxon>Bacteria</taxon>
        <taxon>Pseudomonadati</taxon>
        <taxon>Pseudomonadota</taxon>
        <taxon>Alphaproteobacteria</taxon>
        <taxon>Holosporales</taxon>
        <taxon>Caedimonadaceae</taxon>
        <taxon>Candidatus Paracaedimonas</taxon>
    </lineage>
</organism>
<keyword evidence="1" id="KW-0812">Transmembrane</keyword>
<dbReference type="InterPro" id="IPR007730">
    <property type="entry name" value="SPOR-like_dom"/>
</dbReference>
<sequence>MQQSKWDQERYSQDKSTITFKVFLSNPLLRYGICLCMILGILLGLWQLSNPGADHTPAGLIPVIKPLEGPTKIRPTTNPKDTHEDKTIYQKLSDTKEPQRVENLLGGPEEPIARPLSLPEEFIGEFLEEKTEITLPDSKATKSKSDVSVIQTTKDPKEISNDLAKETDLEGAKSANVAISGSHVKTSPEKNTPSQERYCLQLGTLKTEEQAKLEWKRLSSRQVLKSYLQALKPEFKKVDLGNDTGVRIRLIAGSFTKKEAQNLCQELKKVSAKHNITLGCRVKKR</sequence>
<keyword evidence="1" id="KW-1133">Transmembrane helix</keyword>
<evidence type="ECO:0000256" key="1">
    <source>
        <dbReference type="SAM" id="Phobius"/>
    </source>
</evidence>
<feature type="domain" description="SPOR" evidence="2">
    <location>
        <begin position="192"/>
        <end position="285"/>
    </location>
</feature>
<protein>
    <submittedName>
        <fullName evidence="3">SPOR domain-containing protein</fullName>
    </submittedName>
</protein>
<dbReference type="SUPFAM" id="SSF110997">
    <property type="entry name" value="Sporulation related repeat"/>
    <property type="match status" value="1"/>
</dbReference>
<dbReference type="Proteomes" id="UP000664414">
    <property type="component" value="Unassembled WGS sequence"/>
</dbReference>
<dbReference type="Pfam" id="PF05036">
    <property type="entry name" value="SPOR"/>
    <property type="match status" value="1"/>
</dbReference>
<gene>
    <name evidence="3" type="ORF">J0H12_05700</name>
</gene>
<dbReference type="Gene3D" id="3.30.70.1070">
    <property type="entry name" value="Sporulation related repeat"/>
    <property type="match status" value="1"/>
</dbReference>
<evidence type="ECO:0000313" key="3">
    <source>
        <dbReference type="EMBL" id="MBN9413398.1"/>
    </source>
</evidence>
<comment type="caution">
    <text evidence="3">The sequence shown here is derived from an EMBL/GenBank/DDBJ whole genome shotgun (WGS) entry which is preliminary data.</text>
</comment>
<dbReference type="GO" id="GO:0042834">
    <property type="term" value="F:peptidoglycan binding"/>
    <property type="evidence" value="ECO:0007669"/>
    <property type="project" value="InterPro"/>
</dbReference>
<dbReference type="PROSITE" id="PS51724">
    <property type="entry name" value="SPOR"/>
    <property type="match status" value="1"/>
</dbReference>